<organism evidence="2 3">
    <name type="scientific">Nesidiocoris tenuis</name>
    <dbReference type="NCBI Taxonomy" id="355587"/>
    <lineage>
        <taxon>Eukaryota</taxon>
        <taxon>Metazoa</taxon>
        <taxon>Ecdysozoa</taxon>
        <taxon>Arthropoda</taxon>
        <taxon>Hexapoda</taxon>
        <taxon>Insecta</taxon>
        <taxon>Pterygota</taxon>
        <taxon>Neoptera</taxon>
        <taxon>Paraneoptera</taxon>
        <taxon>Hemiptera</taxon>
        <taxon>Heteroptera</taxon>
        <taxon>Panheteroptera</taxon>
        <taxon>Cimicomorpha</taxon>
        <taxon>Miridae</taxon>
        <taxon>Dicyphina</taxon>
        <taxon>Nesidiocoris</taxon>
    </lineage>
</organism>
<feature type="compositionally biased region" description="Gly residues" evidence="1">
    <location>
        <begin position="8"/>
        <end position="17"/>
    </location>
</feature>
<evidence type="ECO:0000313" key="3">
    <source>
        <dbReference type="Proteomes" id="UP000479000"/>
    </source>
</evidence>
<reference evidence="2 3" key="1">
    <citation type="submission" date="2020-02" db="EMBL/GenBank/DDBJ databases">
        <authorList>
            <person name="Ferguson B K."/>
        </authorList>
    </citation>
    <scope>NUCLEOTIDE SEQUENCE [LARGE SCALE GENOMIC DNA]</scope>
</reference>
<dbReference type="AlphaFoldDB" id="A0A6H5HPD7"/>
<dbReference type="Proteomes" id="UP000479000">
    <property type="component" value="Unassembled WGS sequence"/>
</dbReference>
<accession>A0A6H5HPD7</accession>
<evidence type="ECO:0000256" key="1">
    <source>
        <dbReference type="SAM" id="MobiDB-lite"/>
    </source>
</evidence>
<feature type="region of interest" description="Disordered" evidence="1">
    <location>
        <begin position="1"/>
        <end position="25"/>
    </location>
</feature>
<sequence>MSGFTMIGNGGGGGGMSPPGSGPTSVAAAACLQQRSEYCMAAAAAARNYHGGDPLALHHHSYHPAGPRHSPCSPSQPPAYHSQYSSNTVTSTVNNANIMIVQVSFRLAYQYRSQCLAKDPKCPYNTGLAFSDHVALGKILSLDPMKSHHAPCQPKSFSIAVPPMTSKTPSPNSTSSLKSGCGFLMEYNCRII</sequence>
<evidence type="ECO:0000313" key="2">
    <source>
        <dbReference type="EMBL" id="CAB0018183.1"/>
    </source>
</evidence>
<feature type="region of interest" description="Disordered" evidence="1">
    <location>
        <begin position="59"/>
        <end position="84"/>
    </location>
</feature>
<proteinExistence type="predicted"/>
<keyword evidence="3" id="KW-1185">Reference proteome</keyword>
<protein>
    <submittedName>
        <fullName evidence="2">Uncharacterized protein</fullName>
    </submittedName>
</protein>
<dbReference type="EMBL" id="CADCXU010032285">
    <property type="protein sequence ID" value="CAB0018183.1"/>
    <property type="molecule type" value="Genomic_DNA"/>
</dbReference>
<gene>
    <name evidence="2" type="ORF">NTEN_LOCUS22092</name>
</gene>
<name>A0A6H5HPD7_9HEMI</name>